<evidence type="ECO:0000256" key="1">
    <source>
        <dbReference type="SAM" id="MobiDB-lite"/>
    </source>
</evidence>
<keyword evidence="3" id="KW-1185">Reference proteome</keyword>
<evidence type="ECO:0000313" key="3">
    <source>
        <dbReference type="Proteomes" id="UP001196413"/>
    </source>
</evidence>
<accession>A0AAD5N0Z9</accession>
<reference evidence="2" key="1">
    <citation type="submission" date="2021-06" db="EMBL/GenBank/DDBJ databases">
        <title>Parelaphostrongylus tenuis whole genome reference sequence.</title>
        <authorList>
            <person name="Garwood T.J."/>
            <person name="Larsen P.A."/>
            <person name="Fountain-Jones N.M."/>
            <person name="Garbe J.R."/>
            <person name="Macchietto M.G."/>
            <person name="Kania S.A."/>
            <person name="Gerhold R.W."/>
            <person name="Richards J.E."/>
            <person name="Wolf T.M."/>
        </authorList>
    </citation>
    <scope>NUCLEOTIDE SEQUENCE</scope>
    <source>
        <strain evidence="2">MNPRO001-30</strain>
        <tissue evidence="2">Meninges</tissue>
    </source>
</reference>
<gene>
    <name evidence="2" type="ORF">KIN20_016099</name>
</gene>
<sequence>MEIVKTQVQTTNSGFANYAAYILCVMSKVLKETEHTNRYIRLATVNKDRINVARSCDSKPSAQLELKIELPTCPASHSLVKTHNLTRPEDFTSTDSSNSM</sequence>
<dbReference type="AlphaFoldDB" id="A0AAD5N0Z9"/>
<evidence type="ECO:0000313" key="2">
    <source>
        <dbReference type="EMBL" id="KAJ1357841.1"/>
    </source>
</evidence>
<dbReference type="Proteomes" id="UP001196413">
    <property type="component" value="Unassembled WGS sequence"/>
</dbReference>
<comment type="caution">
    <text evidence="2">The sequence shown here is derived from an EMBL/GenBank/DDBJ whole genome shotgun (WGS) entry which is preliminary data.</text>
</comment>
<dbReference type="EMBL" id="JAHQIW010003251">
    <property type="protein sequence ID" value="KAJ1357841.1"/>
    <property type="molecule type" value="Genomic_DNA"/>
</dbReference>
<feature type="region of interest" description="Disordered" evidence="1">
    <location>
        <begin position="79"/>
        <end position="100"/>
    </location>
</feature>
<proteinExistence type="predicted"/>
<organism evidence="2 3">
    <name type="scientific">Parelaphostrongylus tenuis</name>
    <name type="common">Meningeal worm</name>
    <dbReference type="NCBI Taxonomy" id="148309"/>
    <lineage>
        <taxon>Eukaryota</taxon>
        <taxon>Metazoa</taxon>
        <taxon>Ecdysozoa</taxon>
        <taxon>Nematoda</taxon>
        <taxon>Chromadorea</taxon>
        <taxon>Rhabditida</taxon>
        <taxon>Rhabditina</taxon>
        <taxon>Rhabditomorpha</taxon>
        <taxon>Strongyloidea</taxon>
        <taxon>Metastrongylidae</taxon>
        <taxon>Parelaphostrongylus</taxon>
    </lineage>
</organism>
<protein>
    <submittedName>
        <fullName evidence="2">Uncharacterized protein</fullName>
    </submittedName>
</protein>
<name>A0AAD5N0Z9_PARTN</name>